<reference evidence="2 3" key="1">
    <citation type="submission" date="2019-05" db="EMBL/GenBank/DDBJ databases">
        <authorList>
            <person name="Lee S.D."/>
        </authorList>
    </citation>
    <scope>NUCLEOTIDE SEQUENCE [LARGE SCALE GENOMIC DNA]</scope>
    <source>
        <strain evidence="2 3">C5-26</strain>
    </source>
</reference>
<dbReference type="OrthoDB" id="4414717at2"/>
<dbReference type="EMBL" id="VCQV01000020">
    <property type="protein sequence ID" value="TWP35320.1"/>
    <property type="molecule type" value="Genomic_DNA"/>
</dbReference>
<feature type="compositionally biased region" description="Low complexity" evidence="1">
    <location>
        <begin position="34"/>
        <end position="43"/>
    </location>
</feature>
<keyword evidence="3" id="KW-1185">Reference proteome</keyword>
<evidence type="ECO:0000313" key="3">
    <source>
        <dbReference type="Proteomes" id="UP000320244"/>
    </source>
</evidence>
<dbReference type="RefSeq" id="WP_146317646.1">
    <property type="nucleotide sequence ID" value="NZ_VCQV01000020.1"/>
</dbReference>
<evidence type="ECO:0000313" key="2">
    <source>
        <dbReference type="EMBL" id="TWP35320.1"/>
    </source>
</evidence>
<organism evidence="2 3">
    <name type="scientific">Leekyejoonella antrihumi</name>
    <dbReference type="NCBI Taxonomy" id="1660198"/>
    <lineage>
        <taxon>Bacteria</taxon>
        <taxon>Bacillati</taxon>
        <taxon>Actinomycetota</taxon>
        <taxon>Actinomycetes</taxon>
        <taxon>Micrococcales</taxon>
        <taxon>Dermacoccaceae</taxon>
        <taxon>Leekyejoonella</taxon>
    </lineage>
</organism>
<feature type="region of interest" description="Disordered" evidence="1">
    <location>
        <begin position="29"/>
        <end position="52"/>
    </location>
</feature>
<protein>
    <submittedName>
        <fullName evidence="2">Uncharacterized protein</fullName>
    </submittedName>
</protein>
<proteinExistence type="predicted"/>
<dbReference type="AlphaFoldDB" id="A0A563DYK0"/>
<reference evidence="2 3" key="2">
    <citation type="submission" date="2019-08" db="EMBL/GenBank/DDBJ databases">
        <title>Jejuicoccus antrihumi gen. nov., sp. nov., a new member of the family Dermacoccaceae isolated from a cave.</title>
        <authorList>
            <person name="Schumann P."/>
            <person name="Kim I.S."/>
        </authorList>
    </citation>
    <scope>NUCLEOTIDE SEQUENCE [LARGE SCALE GENOMIC DNA]</scope>
    <source>
        <strain evidence="2 3">C5-26</strain>
    </source>
</reference>
<comment type="caution">
    <text evidence="2">The sequence shown here is derived from an EMBL/GenBank/DDBJ whole genome shotgun (WGS) entry which is preliminary data.</text>
</comment>
<gene>
    <name evidence="2" type="ORF">FGL98_14510</name>
</gene>
<name>A0A563DYK0_9MICO</name>
<dbReference type="Gene3D" id="2.50.20.20">
    <property type="match status" value="1"/>
</dbReference>
<evidence type="ECO:0000256" key="1">
    <source>
        <dbReference type="SAM" id="MobiDB-lite"/>
    </source>
</evidence>
<sequence>MVDAVAEIQAARAHTLSAGTARIACSTDRSWSWPSAPADPGRSAARRAGRRAAKTVGKALGKGAYRLATRNHGSEHDPFHQEFSEGVIDLIGRRSMIRDGNAGKVQIGAEQWFGRSGRARKTMHAEPARVASPLWLVDLLGGIVRADDQGVDDVGGEQWRHFAVTVNLAVASAAVDGGMPSPRRDRLEDLLALPVEVWLDATDLRRIRYTESMPFSTAVDAVTLSDFGVDVEDLDWSRIPSYRSPGEAQ</sequence>
<dbReference type="Proteomes" id="UP000320244">
    <property type="component" value="Unassembled WGS sequence"/>
</dbReference>
<accession>A0A563DYK0</accession>